<keyword evidence="12" id="KW-1185">Reference proteome</keyword>
<dbReference type="InterPro" id="IPR001759">
    <property type="entry name" value="PTX_dom"/>
</dbReference>
<keyword evidence="2" id="KW-0479">Metal-binding</keyword>
<evidence type="ECO:0000256" key="5">
    <source>
        <dbReference type="ARBA" id="ARBA00023180"/>
    </source>
</evidence>
<feature type="coiled-coil region" evidence="7">
    <location>
        <begin position="285"/>
        <end position="319"/>
    </location>
</feature>
<comment type="caution">
    <text evidence="6">Lacks conserved residue(s) required for the propagation of feature annotation.</text>
</comment>
<dbReference type="Ensembl" id="ENSGMOT00000062777.1">
    <property type="protein sequence ID" value="ENSGMOP00000054260.1"/>
    <property type="gene ID" value="ENSGMOG00000029859.1"/>
</dbReference>
<organism evidence="11 12">
    <name type="scientific">Gadus morhua</name>
    <name type="common">Atlantic cod</name>
    <dbReference type="NCBI Taxonomy" id="8049"/>
    <lineage>
        <taxon>Eukaryota</taxon>
        <taxon>Metazoa</taxon>
        <taxon>Chordata</taxon>
        <taxon>Craniata</taxon>
        <taxon>Vertebrata</taxon>
        <taxon>Euteleostomi</taxon>
        <taxon>Actinopterygii</taxon>
        <taxon>Neopterygii</taxon>
        <taxon>Teleostei</taxon>
        <taxon>Neoteleostei</taxon>
        <taxon>Acanthomorphata</taxon>
        <taxon>Zeiogadaria</taxon>
        <taxon>Gadariae</taxon>
        <taxon>Gadiformes</taxon>
        <taxon>Gadoidei</taxon>
        <taxon>Gadidae</taxon>
        <taxon>Gadus</taxon>
    </lineage>
</organism>
<feature type="domain" description="Pentraxin (PTX)" evidence="10">
    <location>
        <begin position="347"/>
        <end position="549"/>
    </location>
</feature>
<evidence type="ECO:0000256" key="8">
    <source>
        <dbReference type="SAM" id="MobiDB-lite"/>
    </source>
</evidence>
<evidence type="ECO:0000256" key="2">
    <source>
        <dbReference type="ARBA" id="ARBA00022723"/>
    </source>
</evidence>
<dbReference type="GO" id="GO:0046872">
    <property type="term" value="F:metal ion binding"/>
    <property type="evidence" value="ECO:0007669"/>
    <property type="project" value="UniProtKB-KW"/>
</dbReference>
<dbReference type="SMART" id="SM00159">
    <property type="entry name" value="PTX"/>
    <property type="match status" value="1"/>
</dbReference>
<dbReference type="Pfam" id="PF00354">
    <property type="entry name" value="Pentaxin"/>
    <property type="match status" value="1"/>
</dbReference>
<evidence type="ECO:0000256" key="7">
    <source>
        <dbReference type="SAM" id="Coils"/>
    </source>
</evidence>
<feature type="chain" id="PRO_5046017732" evidence="9">
    <location>
        <begin position="21"/>
        <end position="557"/>
    </location>
</feature>
<reference evidence="11" key="2">
    <citation type="submission" date="2025-09" db="UniProtKB">
        <authorList>
            <consortium name="Ensembl"/>
        </authorList>
    </citation>
    <scope>IDENTIFICATION</scope>
</reference>
<keyword evidence="3" id="KW-0106">Calcium</keyword>
<evidence type="ECO:0000256" key="3">
    <source>
        <dbReference type="ARBA" id="ARBA00022837"/>
    </source>
</evidence>
<sequence>MVAFIGAVICIIAAVHTGSSKVVPHQQPSADNQSLYAQSVAQTTASRGSVARAGPLVGALHGSETPQSETPTFKAGLGVTGLTGHDPRVSRLICTPIPAGECDPRNFNQQAADEPLSLSATAEGNLRTAAEELRQTVQQQEDQIITDQRTIRELSGKLTDCEREQGGRIISERRGSVAGMLGAKGGATAAVVAEKGQHDRIMVRDSPASAPDSVHLLTVRAVDELEQAITQLKDRIEKLESDIGPFPQNQTTDTNSSRATVVDDSPGTLSVTGHGGADGVGGGGRRAVEDLEGQLERKVELLEKERKALRMETEKHRHDIDQGLHQLHLRLAGLEHGSSSSPPSFPEGFRVSFPSRTNYMYARVRASLPQLRAITACMWLRSTEERGPAGTPLSYAVPGQPNELVLLQGPRSALELLINDKVAQLPLNLTRGSWQHMCVSWSQKGGAWQAYQGGRLKGEGHGLAPGHHLRAGGQLVLGQEQDSLGGGFDSTQALVGELAQVGLWDRVLTPVQVAGLARCGRVAQGSLTSWTEREVEVHGGATKHPGEPCSKHSRSSQ</sequence>
<keyword evidence="5" id="KW-0325">Glycoprotein</keyword>
<gene>
    <name evidence="11" type="primary">LOC115538393</name>
</gene>
<dbReference type="PANTHER" id="PTHR19277:SF162">
    <property type="entry name" value="NEURONAL PENTRAXIN RECEPTOR"/>
    <property type="match status" value="1"/>
</dbReference>
<feature type="signal peptide" evidence="9">
    <location>
        <begin position="1"/>
        <end position="20"/>
    </location>
</feature>
<dbReference type="SUPFAM" id="SSF49899">
    <property type="entry name" value="Concanavalin A-like lectins/glucanases"/>
    <property type="match status" value="1"/>
</dbReference>
<keyword evidence="9" id="KW-0732">Signal</keyword>
<comment type="cofactor">
    <cofactor evidence="1">
        <name>Ca(2+)</name>
        <dbReference type="ChEBI" id="CHEBI:29108"/>
    </cofactor>
</comment>
<evidence type="ECO:0000313" key="11">
    <source>
        <dbReference type="Ensembl" id="ENSGMOP00000054260.1"/>
    </source>
</evidence>
<feature type="compositionally biased region" description="Polar residues" evidence="8">
    <location>
        <begin position="247"/>
        <end position="259"/>
    </location>
</feature>
<dbReference type="Proteomes" id="UP000694546">
    <property type="component" value="Chromosome 2"/>
</dbReference>
<evidence type="ECO:0000256" key="4">
    <source>
        <dbReference type="ARBA" id="ARBA00023157"/>
    </source>
</evidence>
<keyword evidence="7" id="KW-0175">Coiled coil</keyword>
<accession>A0A8C5FQQ3</accession>
<reference evidence="11" key="1">
    <citation type="submission" date="2025-08" db="UniProtKB">
        <authorList>
            <consortium name="Ensembl"/>
        </authorList>
    </citation>
    <scope>IDENTIFICATION</scope>
</reference>
<dbReference type="GeneTree" id="ENSGT01060000248591"/>
<dbReference type="Gene3D" id="2.60.120.200">
    <property type="match status" value="1"/>
</dbReference>
<evidence type="ECO:0000256" key="6">
    <source>
        <dbReference type="PROSITE-ProRule" id="PRU01172"/>
    </source>
</evidence>
<protein>
    <submittedName>
        <fullName evidence="11">Neuronal pentraxin receptor-like</fullName>
    </submittedName>
</protein>
<dbReference type="InterPro" id="IPR051360">
    <property type="entry name" value="Neuronal_Pentraxin_Related"/>
</dbReference>
<feature type="region of interest" description="Disordered" evidence="8">
    <location>
        <begin position="242"/>
        <end position="283"/>
    </location>
</feature>
<feature type="region of interest" description="Disordered" evidence="8">
    <location>
        <begin position="535"/>
        <end position="557"/>
    </location>
</feature>
<dbReference type="OrthoDB" id="8871962at2759"/>
<dbReference type="PRINTS" id="PR00895">
    <property type="entry name" value="PENTAXIN"/>
</dbReference>
<dbReference type="AlphaFoldDB" id="A0A8C5FQQ3"/>
<feature type="compositionally biased region" description="Gly residues" evidence="8">
    <location>
        <begin position="273"/>
        <end position="283"/>
    </location>
</feature>
<feature type="coiled-coil region" evidence="7">
    <location>
        <begin position="123"/>
        <end position="150"/>
    </location>
</feature>
<dbReference type="RefSeq" id="XP_030205839.1">
    <property type="nucleotide sequence ID" value="XM_030349979.1"/>
</dbReference>
<dbReference type="GeneID" id="115538393"/>
<evidence type="ECO:0000313" key="12">
    <source>
        <dbReference type="Proteomes" id="UP000694546"/>
    </source>
</evidence>
<dbReference type="InterPro" id="IPR013320">
    <property type="entry name" value="ConA-like_dom_sf"/>
</dbReference>
<proteinExistence type="predicted"/>
<evidence type="ECO:0000256" key="1">
    <source>
        <dbReference type="ARBA" id="ARBA00001913"/>
    </source>
</evidence>
<dbReference type="PANTHER" id="PTHR19277">
    <property type="entry name" value="PENTRAXIN"/>
    <property type="match status" value="1"/>
</dbReference>
<name>A0A8C5FQQ3_GADMO</name>
<dbReference type="PROSITE" id="PS51828">
    <property type="entry name" value="PTX_2"/>
    <property type="match status" value="1"/>
</dbReference>
<keyword evidence="4" id="KW-1015">Disulfide bond</keyword>
<dbReference type="OMA" id="TNYMFAL"/>
<evidence type="ECO:0000259" key="10">
    <source>
        <dbReference type="PROSITE" id="PS51828"/>
    </source>
</evidence>
<evidence type="ECO:0000256" key="9">
    <source>
        <dbReference type="SAM" id="SignalP"/>
    </source>
</evidence>